<proteinExistence type="predicted"/>
<name>A0A7I4YC04_HAECO</name>
<evidence type="ECO:0000313" key="1">
    <source>
        <dbReference type="Proteomes" id="UP000025227"/>
    </source>
</evidence>
<sequence>MDRNGTKDTVVEAAPSRKRCFRKKILEAGLSDLGRPIQQTMSDTVNVIPRCAKETLGEARGGLFGEKESRHEAEESRLAYKCWQKTRAPEDLTDKGG</sequence>
<reference evidence="2" key="1">
    <citation type="submission" date="2020-12" db="UniProtKB">
        <authorList>
            <consortium name="WormBaseParasite"/>
        </authorList>
    </citation>
    <scope>IDENTIFICATION</scope>
    <source>
        <strain evidence="2">MHco3</strain>
    </source>
</reference>
<dbReference type="AlphaFoldDB" id="A0A7I4YC04"/>
<accession>A0A7I4YC04</accession>
<dbReference type="WBParaSite" id="HCON_00079380-00001">
    <property type="protein sequence ID" value="HCON_00079380-00001"/>
    <property type="gene ID" value="HCON_00079380"/>
</dbReference>
<keyword evidence="1" id="KW-1185">Reference proteome</keyword>
<evidence type="ECO:0000313" key="2">
    <source>
        <dbReference type="WBParaSite" id="HCON_00079380-00001"/>
    </source>
</evidence>
<dbReference type="Proteomes" id="UP000025227">
    <property type="component" value="Unplaced"/>
</dbReference>
<protein>
    <submittedName>
        <fullName evidence="2">Uncharacterized protein</fullName>
    </submittedName>
</protein>
<organism evidence="1 2">
    <name type="scientific">Haemonchus contortus</name>
    <name type="common">Barber pole worm</name>
    <dbReference type="NCBI Taxonomy" id="6289"/>
    <lineage>
        <taxon>Eukaryota</taxon>
        <taxon>Metazoa</taxon>
        <taxon>Ecdysozoa</taxon>
        <taxon>Nematoda</taxon>
        <taxon>Chromadorea</taxon>
        <taxon>Rhabditida</taxon>
        <taxon>Rhabditina</taxon>
        <taxon>Rhabditomorpha</taxon>
        <taxon>Strongyloidea</taxon>
        <taxon>Trichostrongylidae</taxon>
        <taxon>Haemonchus</taxon>
    </lineage>
</organism>